<evidence type="ECO:0000256" key="3">
    <source>
        <dbReference type="ARBA" id="ARBA00038502"/>
    </source>
</evidence>
<evidence type="ECO:0000256" key="2">
    <source>
        <dbReference type="ARBA" id="ARBA00023315"/>
    </source>
</evidence>
<feature type="domain" description="N-acetyltransferase" evidence="4">
    <location>
        <begin position="4"/>
        <end position="168"/>
    </location>
</feature>
<name>A0ABW8GK78_9PROT</name>
<comment type="caution">
    <text evidence="5">The sequence shown here is derived from an EMBL/GenBank/DDBJ whole genome shotgun (WGS) entry which is preliminary data.</text>
</comment>
<sequence>MSRVYVRQPLMTDQAEFLETVRKSSALHAAWVSPPATAEQFGLYLEKRHAINSAAFLICHAASDEIVGVVNVTNIILGAFCSAYLGYYAFAGYERQGLMQEGLLSVMAHARDKLGLHRLEANIQPDNAPSIALVKKCGFSLEGYSPQYLKIHGQWRDHERWAVILSAN</sequence>
<evidence type="ECO:0000313" key="5">
    <source>
        <dbReference type="EMBL" id="MFJ5445800.1"/>
    </source>
</evidence>
<dbReference type="SUPFAM" id="SSF55729">
    <property type="entry name" value="Acyl-CoA N-acyltransferases (Nat)"/>
    <property type="match status" value="1"/>
</dbReference>
<proteinExistence type="inferred from homology"/>
<keyword evidence="6" id="KW-1185">Reference proteome</keyword>
<keyword evidence="2 5" id="KW-0012">Acyltransferase</keyword>
<organism evidence="5 6">
    <name type="scientific">Methylobacillus methanolivorans</name>
    <dbReference type="NCBI Taxonomy" id="1848927"/>
    <lineage>
        <taxon>Bacteria</taxon>
        <taxon>Pseudomonadati</taxon>
        <taxon>Pseudomonadota</taxon>
        <taxon>Betaproteobacteria</taxon>
        <taxon>Nitrosomonadales</taxon>
        <taxon>Methylophilaceae</taxon>
        <taxon>Methylobacillus</taxon>
    </lineage>
</organism>
<dbReference type="RefSeq" id="WP_400880614.1">
    <property type="nucleotide sequence ID" value="NZ_JBIWXY010000001.1"/>
</dbReference>
<reference evidence="5 6" key="1">
    <citation type="submission" date="2024-11" db="EMBL/GenBank/DDBJ databases">
        <authorList>
            <person name="Kaparullina E.N."/>
            <person name="Delegan Y.A."/>
            <person name="Doronina N.V."/>
        </authorList>
    </citation>
    <scope>NUCLEOTIDE SEQUENCE [LARGE SCALE GENOMIC DNA]</scope>
    <source>
        <strain evidence="5 6">7sh_L</strain>
    </source>
</reference>
<dbReference type="Proteomes" id="UP001617669">
    <property type="component" value="Unassembled WGS sequence"/>
</dbReference>
<dbReference type="PROSITE" id="PS51186">
    <property type="entry name" value="GNAT"/>
    <property type="match status" value="1"/>
</dbReference>
<accession>A0ABW8GK78</accession>
<dbReference type="InterPro" id="IPR051531">
    <property type="entry name" value="N-acetyltransferase"/>
</dbReference>
<keyword evidence="1 5" id="KW-0808">Transferase</keyword>
<evidence type="ECO:0000313" key="6">
    <source>
        <dbReference type="Proteomes" id="UP001617669"/>
    </source>
</evidence>
<dbReference type="EC" id="2.3.-.-" evidence="5"/>
<protein>
    <submittedName>
        <fullName evidence="5">GNAT family N-acetyltransferase</fullName>
        <ecNumber evidence="5">2.3.-.-</ecNumber>
    </submittedName>
</protein>
<evidence type="ECO:0000256" key="1">
    <source>
        <dbReference type="ARBA" id="ARBA00022679"/>
    </source>
</evidence>
<dbReference type="Gene3D" id="3.40.630.30">
    <property type="match status" value="1"/>
</dbReference>
<dbReference type="PANTHER" id="PTHR43792">
    <property type="entry name" value="GNAT FAMILY, PUTATIVE (AFU_ORTHOLOGUE AFUA_3G00765)-RELATED-RELATED"/>
    <property type="match status" value="1"/>
</dbReference>
<dbReference type="PANTHER" id="PTHR43792:SF8">
    <property type="entry name" value="[RIBOSOMAL PROTEIN US5]-ALANINE N-ACETYLTRANSFERASE"/>
    <property type="match status" value="1"/>
</dbReference>
<evidence type="ECO:0000259" key="4">
    <source>
        <dbReference type="PROSITE" id="PS51186"/>
    </source>
</evidence>
<dbReference type="EMBL" id="JBIWXY010000001">
    <property type="protein sequence ID" value="MFJ5445800.1"/>
    <property type="molecule type" value="Genomic_DNA"/>
</dbReference>
<dbReference type="InterPro" id="IPR016181">
    <property type="entry name" value="Acyl_CoA_acyltransferase"/>
</dbReference>
<comment type="similarity">
    <text evidence="3">Belongs to the acetyltransferase family. RimJ subfamily.</text>
</comment>
<dbReference type="GO" id="GO:0016746">
    <property type="term" value="F:acyltransferase activity"/>
    <property type="evidence" value="ECO:0007669"/>
    <property type="project" value="UniProtKB-KW"/>
</dbReference>
<dbReference type="Pfam" id="PF13302">
    <property type="entry name" value="Acetyltransf_3"/>
    <property type="match status" value="1"/>
</dbReference>
<gene>
    <name evidence="5" type="ORF">ACIKP9_06115</name>
</gene>
<dbReference type="InterPro" id="IPR000182">
    <property type="entry name" value="GNAT_dom"/>
</dbReference>